<name>A0A1M4Z2X6_9CLOT</name>
<keyword evidence="2 7" id="KW-0813">Transport</keyword>
<dbReference type="PANTHER" id="PTHR30465:SF0">
    <property type="entry name" value="OLIGOPEPTIDE TRANSPORT SYSTEM PERMEASE PROTEIN APPB"/>
    <property type="match status" value="1"/>
</dbReference>
<dbReference type="Pfam" id="PF00528">
    <property type="entry name" value="BPD_transp_1"/>
    <property type="match status" value="1"/>
</dbReference>
<dbReference type="CDD" id="cd06261">
    <property type="entry name" value="TM_PBP2"/>
    <property type="match status" value="1"/>
</dbReference>
<feature type="transmembrane region" description="Helical" evidence="7">
    <location>
        <begin position="294"/>
        <end position="314"/>
    </location>
</feature>
<feature type="transmembrane region" description="Helical" evidence="7">
    <location>
        <begin position="188"/>
        <end position="206"/>
    </location>
</feature>
<dbReference type="SUPFAM" id="SSF161098">
    <property type="entry name" value="MetI-like"/>
    <property type="match status" value="1"/>
</dbReference>
<dbReference type="Gene3D" id="1.10.3720.10">
    <property type="entry name" value="MetI-like"/>
    <property type="match status" value="1"/>
</dbReference>
<comment type="subcellular location">
    <subcellularLocation>
        <location evidence="1 7">Cell membrane</location>
        <topology evidence="1 7">Multi-pass membrane protein</topology>
    </subcellularLocation>
</comment>
<dbReference type="PROSITE" id="PS50928">
    <property type="entry name" value="ABC_TM1"/>
    <property type="match status" value="1"/>
</dbReference>
<dbReference type="InterPro" id="IPR035906">
    <property type="entry name" value="MetI-like_sf"/>
</dbReference>
<dbReference type="AlphaFoldDB" id="A0A1M4Z2X6"/>
<dbReference type="Pfam" id="PF19300">
    <property type="entry name" value="BPD_transp_1_N"/>
    <property type="match status" value="1"/>
</dbReference>
<evidence type="ECO:0000256" key="6">
    <source>
        <dbReference type="ARBA" id="ARBA00023136"/>
    </source>
</evidence>
<dbReference type="Proteomes" id="UP000184035">
    <property type="component" value="Unassembled WGS sequence"/>
</dbReference>
<evidence type="ECO:0000313" key="9">
    <source>
        <dbReference type="EMBL" id="SHF12401.1"/>
    </source>
</evidence>
<keyword evidence="10" id="KW-1185">Reference proteome</keyword>
<evidence type="ECO:0000256" key="2">
    <source>
        <dbReference type="ARBA" id="ARBA00022448"/>
    </source>
</evidence>
<evidence type="ECO:0000259" key="8">
    <source>
        <dbReference type="PROSITE" id="PS50928"/>
    </source>
</evidence>
<feature type="transmembrane region" description="Helical" evidence="7">
    <location>
        <begin position="100"/>
        <end position="120"/>
    </location>
</feature>
<dbReference type="InterPro" id="IPR045621">
    <property type="entry name" value="BPD_transp_1_N"/>
</dbReference>
<keyword evidence="6 7" id="KW-0472">Membrane</keyword>
<feature type="transmembrane region" description="Helical" evidence="7">
    <location>
        <begin position="132"/>
        <end position="156"/>
    </location>
</feature>
<gene>
    <name evidence="9" type="ORF">SAMN05443638_1368</name>
</gene>
<evidence type="ECO:0000256" key="4">
    <source>
        <dbReference type="ARBA" id="ARBA00022692"/>
    </source>
</evidence>
<dbReference type="PANTHER" id="PTHR30465">
    <property type="entry name" value="INNER MEMBRANE ABC TRANSPORTER"/>
    <property type="match status" value="1"/>
</dbReference>
<dbReference type="RefSeq" id="WP_072897610.1">
    <property type="nucleotide sequence ID" value="NZ_FQVM01000036.1"/>
</dbReference>
<feature type="transmembrane region" description="Helical" evidence="7">
    <location>
        <begin position="12"/>
        <end position="30"/>
    </location>
</feature>
<reference evidence="9 10" key="1">
    <citation type="submission" date="2016-11" db="EMBL/GenBank/DDBJ databases">
        <authorList>
            <person name="Jaros S."/>
            <person name="Januszkiewicz K."/>
            <person name="Wedrychowicz H."/>
        </authorList>
    </citation>
    <scope>NUCLEOTIDE SEQUENCE [LARGE SCALE GENOMIC DNA]</scope>
    <source>
        <strain evidence="9 10">DSM 2631</strain>
    </source>
</reference>
<dbReference type="OrthoDB" id="9773221at2"/>
<dbReference type="STRING" id="1533.SAMN05443638_1368"/>
<proteinExistence type="inferred from homology"/>
<dbReference type="InterPro" id="IPR000515">
    <property type="entry name" value="MetI-like"/>
</dbReference>
<keyword evidence="4 7" id="KW-0812">Transmembrane</keyword>
<sequence length="321" mass="35768">MRQYITRRVLQMIPTIIGISLILFLIFALAPGDAISNNMDPHMSAERKAELRSMYHLDEPKPVQYYYWLKGVVTEGSFGESFYYKKPVSQVMKDFIPNSFLLGAVSLILGVLIAVPIGIVSATKQYSIFDKVFTVFALIGISMPSFFFGLLLIKWIGVDLKILPFSGMVTAGADYTGFKHVVDVMKHMALPLIVLTLGSVAGWMRYTRSSMLEVIRQDYIRTARAKGLSERVVIYKHALRNALIPVVTLLGFSIPGLFSGATLTETIFNWPGIGPVQLAAVNNRDYYLLMGTNMLLALLTLIGNMLADVAYALVDPRIRLK</sequence>
<dbReference type="GO" id="GO:0005886">
    <property type="term" value="C:plasma membrane"/>
    <property type="evidence" value="ECO:0007669"/>
    <property type="project" value="UniProtKB-SubCell"/>
</dbReference>
<organism evidence="9 10">
    <name type="scientific">Clostridium fallax</name>
    <dbReference type="NCBI Taxonomy" id="1533"/>
    <lineage>
        <taxon>Bacteria</taxon>
        <taxon>Bacillati</taxon>
        <taxon>Bacillota</taxon>
        <taxon>Clostridia</taxon>
        <taxon>Eubacteriales</taxon>
        <taxon>Clostridiaceae</taxon>
        <taxon>Clostridium</taxon>
    </lineage>
</organism>
<feature type="transmembrane region" description="Helical" evidence="7">
    <location>
        <begin position="238"/>
        <end position="258"/>
    </location>
</feature>
<keyword evidence="5 7" id="KW-1133">Transmembrane helix</keyword>
<feature type="domain" description="ABC transmembrane type-1" evidence="8">
    <location>
        <begin position="96"/>
        <end position="307"/>
    </location>
</feature>
<keyword evidence="3" id="KW-1003">Cell membrane</keyword>
<comment type="similarity">
    <text evidence="7">Belongs to the binding-protein-dependent transport system permease family.</text>
</comment>
<evidence type="ECO:0000256" key="1">
    <source>
        <dbReference type="ARBA" id="ARBA00004651"/>
    </source>
</evidence>
<evidence type="ECO:0000256" key="7">
    <source>
        <dbReference type="RuleBase" id="RU363032"/>
    </source>
</evidence>
<evidence type="ECO:0000256" key="5">
    <source>
        <dbReference type="ARBA" id="ARBA00022989"/>
    </source>
</evidence>
<accession>A0A1M4Z2X6</accession>
<protein>
    <submittedName>
        <fullName evidence="9">Peptide/nickel transport system permease protein</fullName>
    </submittedName>
</protein>
<evidence type="ECO:0000313" key="10">
    <source>
        <dbReference type="Proteomes" id="UP000184035"/>
    </source>
</evidence>
<dbReference type="GO" id="GO:0055085">
    <property type="term" value="P:transmembrane transport"/>
    <property type="evidence" value="ECO:0007669"/>
    <property type="project" value="InterPro"/>
</dbReference>
<evidence type="ECO:0000256" key="3">
    <source>
        <dbReference type="ARBA" id="ARBA00022475"/>
    </source>
</evidence>
<dbReference type="EMBL" id="FQVM01000036">
    <property type="protein sequence ID" value="SHF12401.1"/>
    <property type="molecule type" value="Genomic_DNA"/>
</dbReference>